<proteinExistence type="predicted"/>
<dbReference type="EMBL" id="CAWUPB010000913">
    <property type="protein sequence ID" value="CAK7329195.1"/>
    <property type="molecule type" value="Genomic_DNA"/>
</dbReference>
<feature type="region of interest" description="Disordered" evidence="1">
    <location>
        <begin position="1"/>
        <end position="30"/>
    </location>
</feature>
<protein>
    <submittedName>
        <fullName evidence="2">Uncharacterized protein</fullName>
    </submittedName>
</protein>
<gene>
    <name evidence="2" type="ORF">DCAF_LOCUS6943</name>
</gene>
<name>A0AAV1R8B7_9ROSI</name>
<evidence type="ECO:0000313" key="3">
    <source>
        <dbReference type="Proteomes" id="UP001314170"/>
    </source>
</evidence>
<feature type="compositionally biased region" description="Polar residues" evidence="1">
    <location>
        <begin position="63"/>
        <end position="72"/>
    </location>
</feature>
<reference evidence="2 3" key="1">
    <citation type="submission" date="2024-01" db="EMBL/GenBank/DDBJ databases">
        <authorList>
            <person name="Waweru B."/>
        </authorList>
    </citation>
    <scope>NUCLEOTIDE SEQUENCE [LARGE SCALE GENOMIC DNA]</scope>
</reference>
<evidence type="ECO:0000256" key="1">
    <source>
        <dbReference type="SAM" id="MobiDB-lite"/>
    </source>
</evidence>
<accession>A0AAV1R8B7</accession>
<comment type="caution">
    <text evidence="2">The sequence shown here is derived from an EMBL/GenBank/DDBJ whole genome shotgun (WGS) entry which is preliminary data.</text>
</comment>
<organism evidence="2 3">
    <name type="scientific">Dovyalis caffra</name>
    <dbReference type="NCBI Taxonomy" id="77055"/>
    <lineage>
        <taxon>Eukaryota</taxon>
        <taxon>Viridiplantae</taxon>
        <taxon>Streptophyta</taxon>
        <taxon>Embryophyta</taxon>
        <taxon>Tracheophyta</taxon>
        <taxon>Spermatophyta</taxon>
        <taxon>Magnoliopsida</taxon>
        <taxon>eudicotyledons</taxon>
        <taxon>Gunneridae</taxon>
        <taxon>Pentapetalae</taxon>
        <taxon>rosids</taxon>
        <taxon>fabids</taxon>
        <taxon>Malpighiales</taxon>
        <taxon>Salicaceae</taxon>
        <taxon>Flacourtieae</taxon>
        <taxon>Dovyalis</taxon>
    </lineage>
</organism>
<keyword evidence="3" id="KW-1185">Reference proteome</keyword>
<feature type="compositionally biased region" description="Polar residues" evidence="1">
    <location>
        <begin position="11"/>
        <end position="30"/>
    </location>
</feature>
<evidence type="ECO:0000313" key="2">
    <source>
        <dbReference type="EMBL" id="CAK7329195.1"/>
    </source>
</evidence>
<dbReference type="Proteomes" id="UP001314170">
    <property type="component" value="Unassembled WGS sequence"/>
</dbReference>
<feature type="region of interest" description="Disordered" evidence="1">
    <location>
        <begin position="50"/>
        <end position="72"/>
    </location>
</feature>
<sequence length="72" mass="8535">MTHEIHRIITGRQNNHQSITPTAKSSYLHQEQQLSNYQRQYQNNNLIREHKEHTDKAPVMDMYTSQKIANTS</sequence>
<dbReference type="AlphaFoldDB" id="A0AAV1R8B7"/>